<feature type="region of interest" description="Disordered" evidence="8">
    <location>
        <begin position="3353"/>
        <end position="3443"/>
    </location>
</feature>
<dbReference type="CDD" id="cd06071">
    <property type="entry name" value="Beach"/>
    <property type="match status" value="1"/>
</dbReference>
<evidence type="ECO:0000313" key="13">
    <source>
        <dbReference type="Proteomes" id="UP001286313"/>
    </source>
</evidence>
<dbReference type="Pfam" id="PF15787">
    <property type="entry name" value="DUF4704"/>
    <property type="match status" value="1"/>
</dbReference>
<dbReference type="Pfam" id="PF23295">
    <property type="entry name" value="Arm_4"/>
    <property type="match status" value="1"/>
</dbReference>
<dbReference type="SMART" id="SM00064">
    <property type="entry name" value="FYVE"/>
    <property type="match status" value="1"/>
</dbReference>
<feature type="compositionally biased region" description="Low complexity" evidence="8">
    <location>
        <begin position="1521"/>
        <end position="1539"/>
    </location>
</feature>
<feature type="region of interest" description="Disordered" evidence="8">
    <location>
        <begin position="3273"/>
        <end position="3333"/>
    </location>
</feature>
<dbReference type="PANTHER" id="PTHR46108:SF4">
    <property type="entry name" value="BLUE CHEESE"/>
    <property type="match status" value="1"/>
</dbReference>
<feature type="region of interest" description="Disordered" evidence="8">
    <location>
        <begin position="3508"/>
        <end position="3527"/>
    </location>
</feature>
<evidence type="ECO:0000256" key="7">
    <source>
        <dbReference type="PROSITE-ProRule" id="PRU00221"/>
    </source>
</evidence>
<feature type="domain" description="FYVE-type" evidence="9">
    <location>
        <begin position="3601"/>
        <end position="3661"/>
    </location>
</feature>
<dbReference type="InterPro" id="IPR011993">
    <property type="entry name" value="PH-like_dom_sf"/>
</dbReference>
<feature type="domain" description="BEACH-type PH" evidence="11">
    <location>
        <begin position="2550"/>
        <end position="2674"/>
    </location>
</feature>
<dbReference type="FunFam" id="1.10.1540.10:FF:000002">
    <property type="entry name" value="WD repeat and FYVE domain containing 3"/>
    <property type="match status" value="1"/>
</dbReference>
<dbReference type="InterPro" id="IPR015943">
    <property type="entry name" value="WD40/YVTN_repeat-like_dom_sf"/>
</dbReference>
<keyword evidence="1 7" id="KW-0853">WD repeat</keyword>
<evidence type="ECO:0000256" key="4">
    <source>
        <dbReference type="ARBA" id="ARBA00022771"/>
    </source>
</evidence>
<protein>
    <recommendedName>
        <fullName evidence="14">WD repeat and FYVE domain-containing protein 3</fullName>
    </recommendedName>
</protein>
<evidence type="ECO:0000259" key="11">
    <source>
        <dbReference type="PROSITE" id="PS51783"/>
    </source>
</evidence>
<feature type="repeat" description="WD" evidence="7">
    <location>
        <begin position="3139"/>
        <end position="3180"/>
    </location>
</feature>
<dbReference type="Gene3D" id="3.30.40.10">
    <property type="entry name" value="Zinc/RING finger domain, C3HC4 (zinc finger)"/>
    <property type="match status" value="1"/>
</dbReference>
<dbReference type="SMART" id="SM01026">
    <property type="entry name" value="Beach"/>
    <property type="match status" value="1"/>
</dbReference>
<dbReference type="Gene3D" id="2.30.29.30">
    <property type="entry name" value="Pleckstrin-homology domain (PH domain)/Phosphotyrosine-binding domain (PTB)"/>
    <property type="match status" value="1"/>
</dbReference>
<dbReference type="InterPro" id="IPR051944">
    <property type="entry name" value="BEACH_domain_protein"/>
</dbReference>
<dbReference type="InterPro" id="IPR023362">
    <property type="entry name" value="PH-BEACH_dom"/>
</dbReference>
<dbReference type="SUPFAM" id="SSF50729">
    <property type="entry name" value="PH domain-like"/>
    <property type="match status" value="1"/>
</dbReference>
<keyword evidence="2" id="KW-0479">Metal-binding</keyword>
<dbReference type="CDD" id="cd01201">
    <property type="entry name" value="PH_BEACH"/>
    <property type="match status" value="1"/>
</dbReference>
<feature type="region of interest" description="Disordered" evidence="8">
    <location>
        <begin position="3472"/>
        <end position="3492"/>
    </location>
</feature>
<feature type="domain" description="BEACH" evidence="10">
    <location>
        <begin position="2702"/>
        <end position="2995"/>
    </location>
</feature>
<feature type="compositionally biased region" description="Acidic residues" evidence="8">
    <location>
        <begin position="3359"/>
        <end position="3369"/>
    </location>
</feature>
<evidence type="ECO:0000259" key="10">
    <source>
        <dbReference type="PROSITE" id="PS50197"/>
    </source>
</evidence>
<dbReference type="InterPro" id="IPR013320">
    <property type="entry name" value="ConA-like_dom_sf"/>
</dbReference>
<dbReference type="PROSITE" id="PS50178">
    <property type="entry name" value="ZF_FYVE"/>
    <property type="match status" value="1"/>
</dbReference>
<dbReference type="SUPFAM" id="SSF50978">
    <property type="entry name" value="WD40 repeat-like"/>
    <property type="match status" value="1"/>
</dbReference>
<keyword evidence="13" id="KW-1185">Reference proteome</keyword>
<dbReference type="Pfam" id="PF01363">
    <property type="entry name" value="FYVE"/>
    <property type="match status" value="1"/>
</dbReference>
<dbReference type="InterPro" id="IPR031570">
    <property type="entry name" value="NBEA/BDCP_DUF4704"/>
</dbReference>
<dbReference type="InterPro" id="IPR001680">
    <property type="entry name" value="WD40_rpt"/>
</dbReference>
<dbReference type="Gene3D" id="2.130.10.10">
    <property type="entry name" value="YVTN repeat-like/Quinoprotein amine dehydrogenase"/>
    <property type="match status" value="1"/>
</dbReference>
<dbReference type="PANTHER" id="PTHR46108">
    <property type="entry name" value="BLUE CHEESE"/>
    <property type="match status" value="1"/>
</dbReference>
<gene>
    <name evidence="12" type="ORF">Pcinc_001157</name>
</gene>
<dbReference type="Proteomes" id="UP001286313">
    <property type="component" value="Unassembled WGS sequence"/>
</dbReference>
<dbReference type="InterPro" id="IPR000409">
    <property type="entry name" value="BEACH_dom"/>
</dbReference>
<dbReference type="EMBL" id="JAWQEG010000067">
    <property type="protein sequence ID" value="KAK3895112.1"/>
    <property type="molecule type" value="Genomic_DNA"/>
</dbReference>
<dbReference type="InterPro" id="IPR036372">
    <property type="entry name" value="BEACH_dom_sf"/>
</dbReference>
<reference evidence="12" key="1">
    <citation type="submission" date="2023-10" db="EMBL/GenBank/DDBJ databases">
        <title>Genome assemblies of two species of porcelain crab, Petrolisthes cinctipes and Petrolisthes manimaculis (Anomura: Porcellanidae).</title>
        <authorList>
            <person name="Angst P."/>
        </authorList>
    </citation>
    <scope>NUCLEOTIDE SEQUENCE</scope>
    <source>
        <strain evidence="12">PB745_01</strain>
        <tissue evidence="12">Gill</tissue>
    </source>
</reference>
<dbReference type="Pfam" id="PF00400">
    <property type="entry name" value="WD40"/>
    <property type="match status" value="2"/>
</dbReference>
<dbReference type="PROSITE" id="PS50082">
    <property type="entry name" value="WD_REPEATS_2"/>
    <property type="match status" value="2"/>
</dbReference>
<proteinExistence type="predicted"/>
<evidence type="ECO:0000256" key="1">
    <source>
        <dbReference type="ARBA" id="ARBA00022574"/>
    </source>
</evidence>
<evidence type="ECO:0008006" key="14">
    <source>
        <dbReference type="Google" id="ProtNLM"/>
    </source>
</evidence>
<dbReference type="SUPFAM" id="SSF81837">
    <property type="entry name" value="BEACH domain"/>
    <property type="match status" value="1"/>
</dbReference>
<feature type="compositionally biased region" description="Low complexity" evidence="8">
    <location>
        <begin position="3277"/>
        <end position="3290"/>
    </location>
</feature>
<dbReference type="InterPro" id="IPR056252">
    <property type="entry name" value="Alfy-like_Arm-like"/>
</dbReference>
<evidence type="ECO:0000259" key="9">
    <source>
        <dbReference type="PROSITE" id="PS50178"/>
    </source>
</evidence>
<evidence type="ECO:0000256" key="8">
    <source>
        <dbReference type="SAM" id="MobiDB-lite"/>
    </source>
</evidence>
<feature type="compositionally biased region" description="Polar residues" evidence="8">
    <location>
        <begin position="3426"/>
        <end position="3441"/>
    </location>
</feature>
<keyword evidence="5" id="KW-0862">Zinc</keyword>
<dbReference type="InterPro" id="IPR036322">
    <property type="entry name" value="WD40_repeat_dom_sf"/>
</dbReference>
<dbReference type="InterPro" id="IPR011011">
    <property type="entry name" value="Znf_FYVE_PHD"/>
</dbReference>
<dbReference type="SMART" id="SM00185">
    <property type="entry name" value="ARM"/>
    <property type="match status" value="3"/>
</dbReference>
<evidence type="ECO:0000256" key="6">
    <source>
        <dbReference type="PROSITE-ProRule" id="PRU00091"/>
    </source>
</evidence>
<dbReference type="SMART" id="SM00320">
    <property type="entry name" value="WD40"/>
    <property type="match status" value="5"/>
</dbReference>
<accession>A0AAE1GNA9</accession>
<dbReference type="PROSITE" id="PS51783">
    <property type="entry name" value="PH_BEACH"/>
    <property type="match status" value="1"/>
</dbReference>
<name>A0AAE1GNA9_PETCI</name>
<feature type="region of interest" description="Disordered" evidence="8">
    <location>
        <begin position="2152"/>
        <end position="2204"/>
    </location>
</feature>
<dbReference type="SUPFAM" id="SSF49899">
    <property type="entry name" value="Concanavalin A-like lectins/glucanases"/>
    <property type="match status" value="1"/>
</dbReference>
<dbReference type="Pfam" id="PF02138">
    <property type="entry name" value="Beach"/>
    <property type="match status" value="1"/>
</dbReference>
<evidence type="ECO:0000256" key="2">
    <source>
        <dbReference type="ARBA" id="ARBA00022723"/>
    </source>
</evidence>
<evidence type="ECO:0000256" key="3">
    <source>
        <dbReference type="ARBA" id="ARBA00022737"/>
    </source>
</evidence>
<dbReference type="InterPro" id="IPR013083">
    <property type="entry name" value="Znf_RING/FYVE/PHD"/>
</dbReference>
<dbReference type="Gene3D" id="1.10.1540.10">
    <property type="entry name" value="BEACH domain"/>
    <property type="match status" value="1"/>
</dbReference>
<dbReference type="InterPro" id="IPR000225">
    <property type="entry name" value="Armadillo"/>
</dbReference>
<organism evidence="12 13">
    <name type="scientific">Petrolisthes cinctipes</name>
    <name type="common">Flat porcelain crab</name>
    <dbReference type="NCBI Taxonomy" id="88211"/>
    <lineage>
        <taxon>Eukaryota</taxon>
        <taxon>Metazoa</taxon>
        <taxon>Ecdysozoa</taxon>
        <taxon>Arthropoda</taxon>
        <taxon>Crustacea</taxon>
        <taxon>Multicrustacea</taxon>
        <taxon>Malacostraca</taxon>
        <taxon>Eumalacostraca</taxon>
        <taxon>Eucarida</taxon>
        <taxon>Decapoda</taxon>
        <taxon>Pleocyemata</taxon>
        <taxon>Anomura</taxon>
        <taxon>Galatheoidea</taxon>
        <taxon>Porcellanidae</taxon>
        <taxon>Petrolisthes</taxon>
    </lineage>
</organism>
<keyword evidence="4 6" id="KW-0863">Zinc-finger</keyword>
<dbReference type="InterPro" id="IPR000306">
    <property type="entry name" value="Znf_FYVE"/>
</dbReference>
<feature type="repeat" description="WD" evidence="7">
    <location>
        <begin position="3248"/>
        <end position="3266"/>
    </location>
</feature>
<feature type="region of interest" description="Disordered" evidence="8">
    <location>
        <begin position="1519"/>
        <end position="1539"/>
    </location>
</feature>
<dbReference type="PROSITE" id="PS00678">
    <property type="entry name" value="WD_REPEATS_1"/>
    <property type="match status" value="1"/>
</dbReference>
<evidence type="ECO:0000256" key="5">
    <source>
        <dbReference type="ARBA" id="ARBA00022833"/>
    </source>
</evidence>
<dbReference type="GO" id="GO:0008270">
    <property type="term" value="F:zinc ion binding"/>
    <property type="evidence" value="ECO:0007669"/>
    <property type="project" value="UniProtKB-KW"/>
</dbReference>
<feature type="compositionally biased region" description="Gly residues" evidence="8">
    <location>
        <begin position="2160"/>
        <end position="2194"/>
    </location>
</feature>
<dbReference type="InterPro" id="IPR017455">
    <property type="entry name" value="Znf_FYVE-rel"/>
</dbReference>
<evidence type="ECO:0000313" key="12">
    <source>
        <dbReference type="EMBL" id="KAK3895112.1"/>
    </source>
</evidence>
<dbReference type="Pfam" id="PF14844">
    <property type="entry name" value="PH_BEACH"/>
    <property type="match status" value="1"/>
</dbReference>
<dbReference type="PROSITE" id="PS50294">
    <property type="entry name" value="WD_REPEATS_REGION"/>
    <property type="match status" value="1"/>
</dbReference>
<dbReference type="PROSITE" id="PS50197">
    <property type="entry name" value="BEACH"/>
    <property type="match status" value="1"/>
</dbReference>
<dbReference type="CDD" id="cd15719">
    <property type="entry name" value="FYVE_WDFY3"/>
    <property type="match status" value="1"/>
</dbReference>
<dbReference type="SUPFAM" id="SSF57903">
    <property type="entry name" value="FYVE/PHD zinc finger"/>
    <property type="match status" value="1"/>
</dbReference>
<sequence length="3664" mass="404854">MNIMRKWWGSGPRVGGVLEGVDAVSSQAQQQHLALGLMHLKKLFSEYTYPPHPLTDTEKEDKLYNMLPLFCKVFGASPTSDLQEKFADVLPFTQHVSKLMVTEIRRRASNQSTEAASCAIVRFLEIDNCEESSNGWMLLSTLNLLAAGPAQLIEVMTAASLPSTLVKCLYLFFDLPEYESPQADASTVPTDNESTEFSASERRILLQKVFVQLLVRLCSHTAPAEELARKDDLTLLFSAITSWCAQYNVLWRKSAAEVLMTLSRHGLSQPVVSYIHNKGCVGLCVENMERGQDLSPLEIVEMFVTVFCFLKDSSEVSQTLLDDFRSSQGYAFLAEFLLRLEADTTDESRDALRNLVLLVSSLSYCGYVELKPSSASVSSPFHIPGFTLPVPSGRGASVRNVQAFNVLQSVFVRGTTANLCSVILDAISAVYHSDSANYFILEPQHTLSTFAEKIHLKPKEIQEKFFQLLEFVVFQLKFVPCKELISLSILVKAQHTLSCSLICINTLLTILKHNAVFKDVYREVGLLEVFVTCLNRYHELLKSQSNEESQSKGENGNQDERLGFLVMEGLTYLLSSNSQNAAVFRESGGAKCAVALVPHLQCRSQALGVVQQLVLASGSDDDMGSLLGLLHSAAPTQLQLKIDILKSLLVCLKESHRTRTVFRKVGGFVYVMSALVSLEGSLGDVVPEVWTPISCRHILMLLLNVFNTLTTAMRYEPANAKFFHQEICYTSFCDTLRLLGCFKTDTHIQDASWDTLGDSDGVDLTTFHTIFTTPILEYLPPAEIPVSLVRVVQILQLMYHMALDDFDRVAPPTFHPPDVSIPGKDPKLTDISPSNKRPVGGLNLGPAPSEPVIVHAGVITTLLHLLPSIQHTSHPHLAALLQLYTAHLIKSLVRTEHNQQLMCEVGLAGDLLSRCERALVNERHPLHPPLQYIFERLAAQAIHPRDLRIFLRLGKPLNCLNVDDVDISSGLSTYNGPVALTRIKTLVSMTTPRDFRVGTLVYPSFVEFDMSAEGFGCLFLPSMAPQSAGGGSVVGAALSSTEPNVIGGIGTGDRIFPPQTGLTYSTWVCVEKYSDPRTDPHCVRVLTLVRHVPGREHHLVCLSIVLSARDKALIVSTHETNFPQPGQGVTEWEPEVVGDFGCRAWCPDLLTEGQWHHLTVSLSRSVLKNSSLCIYIDGQLVTQKKLHYILQNPGGGAANLTIASSVYAYIGTPPAYRRHSKLVWKQGCCHLVEDVLQPQMVQQLFQLGPHYTGSLQAAQIHGTESQIIQAVAVVPEEKVIFGLNATAISHLTLNKIRKMYSKVDNKAIAKQLGMSSHENATPIRVLHNSASHLSGPSRSLGGVVIGYLGVRVFCPRPVAAMLDNVGGCSVLLGLVAMSKDVESLYASVKALSCVIKTSKTAQLEMTQCSGYQTLALLLRKKKNLLNSHILHLCITLAGSGEARESSAIPNTPAFNDLMCDLEVWCDAPGELCRTLLEHLVELARESGERHHNIRKMRSLNLVQRLLHLLWEQSQGQEMVASSPSNHSSSSTTSTGQTVSGNNPATCAALAATNNLASLSSQTTSVIFTLLTTLLANNPRSQDLLCFGQFIVSTLPIVSISEKHIDLKAYMDDKNLDNNGSDTGSTVTIRNIMLRNKCLEIIHTLLYNSNKNTIHLGFCEEVVKVLGLDWVLLFVQGHLHPSTVLVALRMLVALLSNAGILQKFRDASQNGCWMSGAQQVTNNKHGQVLGYSVGSVVRSLSEIREEAWHMPGFQVLTCLLPRHIHVPQVYYLLLALLLGQPVKNVQNNTKVRLGNKLDLDTIWTFVFGVPASQCATTISGRVSLCPEAAIAILAMVRAMLNQEEKGEYNIFPPSPKHTKEVPEWLASYPVTLIQFLRFLYQQNGDFLPVFLSADVLTALASTLFPYTGSSEPHSLTSPDDEKYITGGDVVIVKCETDGSLTNHPAKQQVTDFLKNLVVDSLSLPPASKGPHTIDLLLEATPENSSVAQVCEFQTHLLGTLMEHLLDADILIGEGAALPVVAGGAVQHIAPNVFYLAGRIVDKLWAGVFNKDPHEVFDFIIKLISQAKRRASGINLESIYRCLNRTVLYLLSRPADSIAAQMSILEALHKLTTHRTVVFGAGNHEPEFVACLTYCLLQLTADIKINTDTSTRSVWHVNPNGGTEGGGEGGGGGGGEVVGSGGGGGGGGSSGSGGSSLSGPSREGSVRDFAEATATQSHNLMINAATRVWEELYITKKPAIEEVYKVSLIAGSGKAPELSSVRDLVNEASHRLWLAFLEGEKKQSYRLPWEIPTQIQSVTNKLQKVTGGLTRLASRTKGRREDSIATRKCNMPLPDVQMATFTHISIIGDLVDLQYRQYLQKQKHMISYVWESWQRCERELTRERGLWGPLKGSHLDKWILDATEGPCRMRKKLVQNRHFYKDYPYKQQAENCENRQVKYKVATSFDSKEHAERRRPVGLSDTEVREKEPIIEEETTNLEADNFAGREVGDIDMQGIQGAIVKGGAANNRSATTDNEDDTDTLDLGEVVGQDASAPTDDSQNPDNQTLLRLLDYGEKISHMFRCARIQGLDTIEGLLLFGREHFYIVDGFTLLKSREIRDIASLPEGSHEPIVPSTTPRTNQEEHACSKFHYDDIREVHQRRYLLQPIALEIFSSDGRNYLLALPRKLRNKTYQRLLMVCTGLSDNAQQSVEGQRRSASVEQPGGLFSSIIGETSVTHRWVRGEISNFQYLMHLNTLAGRSYNDLMQYPIFPWVLADYTSEELDFTTSLTFRDLSKPMGAQTPDRLEQFAKRYREWDDPSGETPPYHYGTHYSSAMIVSSYLVRMEPFTQHFLRLQGGHFDLADRMFHSMEEAWHSASRNNMADVKELIPEFFYLPEFLVNSNRFDLGSKQSGKQLDDVILPPWARGDAREFIRLHRVALECDYVSAHLHEWIDLIFGYKQLGQPAVEAVNVFHHLFYEGNVDIYNIDDPLKKNATIGFINNFGQIPKQLFRKPHPCKKLSGQRTSIIDAGPLSQAPAVTPAEKVFYHNLDNLRPSMHAVKEVNGAVGQIIAQDKVVLAVEQNKTLVPPSCQRYLAWGFADQSLRIGGYESERAVLVSETPQNGEFLAAVCPNSKTIITAGTSTVVNVYEIIKRQLVQKKCLYGHSDAITCLAASSGYGLLVSGSRDRSAIIWDLARLTYVRQLVPHQAPVAALAINEQTGDIATCAGTWLHVWSINGVAVASVNTALGAHSPLQQILCVSFSTMYEWDQGNVIMTGSSDGVVRMWGIEYVQVPADESAENNNNTSTSDPDNPQQDAKKNSTPGDNSGVREPKGVRSPSCESPTHPLPPGRSARAHDVVRRLSTVEDFPPALLKKSVSESSLSEEGESDVEEDVKTGSGVGDDSNTVDLDSFTVVPDSKIVQQPPPVPEDLSPDKMGKEKRPLHRQVAMSVSTNSSGSMETHSPSLEAHDDIVLRRSSNYPQGVLRAISTIERVASSENQRSHDHRLQTSKSETSLADSDTFVLISDSEVREAKAGGNDQGKKKTPRNPLMPGMKWACQLVFRSKLTMHTAYDRRDNTEPASVTALAVSKDHRTVLVGDARGRVFSWSVPDQPGRAVADHWVRDDGSDGCANCQVKFSIYERRHHCRNCGHLFCSRCSRFESEISRLRILKPVRVCQKCYTTLRHDK</sequence>
<dbReference type="InterPro" id="IPR019775">
    <property type="entry name" value="WD40_repeat_CS"/>
</dbReference>
<keyword evidence="3" id="KW-0677">Repeat</keyword>
<comment type="caution">
    <text evidence="12">The sequence shown here is derived from an EMBL/GenBank/DDBJ whole genome shotgun (WGS) entry which is preliminary data.</text>
</comment>